<sequence>MPASPTTGELPAAVVKVPSPRSSTVAFLVGCGDGSVEGDGDGSAGDGSAEGIGCGDAACWN</sequence>
<name>A0A8J3JX98_9ACTN</name>
<proteinExistence type="predicted"/>
<evidence type="ECO:0000313" key="1">
    <source>
        <dbReference type="EMBL" id="GIF90149.1"/>
    </source>
</evidence>
<dbReference type="AlphaFoldDB" id="A0A8J3JX98"/>
<reference evidence="1 2" key="1">
    <citation type="submission" date="2021-01" db="EMBL/GenBank/DDBJ databases">
        <title>Whole genome shotgun sequence of Catellatospora chokoriensis NBRC 107358.</title>
        <authorList>
            <person name="Komaki H."/>
            <person name="Tamura T."/>
        </authorList>
    </citation>
    <scope>NUCLEOTIDE SEQUENCE [LARGE SCALE GENOMIC DNA]</scope>
    <source>
        <strain evidence="1 2">NBRC 107358</strain>
    </source>
</reference>
<organism evidence="1 2">
    <name type="scientific">Catellatospora chokoriensis</name>
    <dbReference type="NCBI Taxonomy" id="310353"/>
    <lineage>
        <taxon>Bacteria</taxon>
        <taxon>Bacillati</taxon>
        <taxon>Actinomycetota</taxon>
        <taxon>Actinomycetes</taxon>
        <taxon>Micromonosporales</taxon>
        <taxon>Micromonosporaceae</taxon>
        <taxon>Catellatospora</taxon>
    </lineage>
</organism>
<dbReference type="EMBL" id="BONG01000020">
    <property type="protein sequence ID" value="GIF90149.1"/>
    <property type="molecule type" value="Genomic_DNA"/>
</dbReference>
<gene>
    <name evidence="1" type="ORF">Cch02nite_35930</name>
</gene>
<comment type="caution">
    <text evidence="1">The sequence shown here is derived from an EMBL/GenBank/DDBJ whole genome shotgun (WGS) entry which is preliminary data.</text>
</comment>
<dbReference type="Proteomes" id="UP000619293">
    <property type="component" value="Unassembled WGS sequence"/>
</dbReference>
<evidence type="ECO:0000313" key="2">
    <source>
        <dbReference type="Proteomes" id="UP000619293"/>
    </source>
</evidence>
<protein>
    <submittedName>
        <fullName evidence="1">Uncharacterized protein</fullName>
    </submittedName>
</protein>
<accession>A0A8J3JX98</accession>
<keyword evidence="2" id="KW-1185">Reference proteome</keyword>